<comment type="catalytic activity">
    <reaction evidence="20">
        <text>hexadecanoyl-CoA + H2O = hexadecanoate + CoA + H(+)</text>
        <dbReference type="Rhea" id="RHEA:16645"/>
        <dbReference type="ChEBI" id="CHEBI:7896"/>
        <dbReference type="ChEBI" id="CHEBI:15377"/>
        <dbReference type="ChEBI" id="CHEBI:15378"/>
        <dbReference type="ChEBI" id="CHEBI:57287"/>
        <dbReference type="ChEBI" id="CHEBI:57379"/>
        <dbReference type="EC" id="3.1.2.2"/>
    </reaction>
    <physiologicalReaction direction="left-to-right" evidence="20">
        <dbReference type="Rhea" id="RHEA:16646"/>
    </physiologicalReaction>
</comment>
<dbReference type="InterPro" id="IPR029069">
    <property type="entry name" value="HotDog_dom_sf"/>
</dbReference>
<comment type="catalytic activity">
    <reaction evidence="14">
        <text>(9Z)-octadecenoyl-CoA + H2O = (9Z)-octadecenoate + CoA + H(+)</text>
        <dbReference type="Rhea" id="RHEA:40139"/>
        <dbReference type="ChEBI" id="CHEBI:15377"/>
        <dbReference type="ChEBI" id="CHEBI:15378"/>
        <dbReference type="ChEBI" id="CHEBI:30823"/>
        <dbReference type="ChEBI" id="CHEBI:57287"/>
        <dbReference type="ChEBI" id="CHEBI:57387"/>
    </reaction>
    <physiologicalReaction direction="left-to-right" evidence="14">
        <dbReference type="Rhea" id="RHEA:40140"/>
    </physiologicalReaction>
</comment>
<evidence type="ECO:0000256" key="19">
    <source>
        <dbReference type="ARBA" id="ARBA00047588"/>
    </source>
</evidence>
<keyword evidence="11" id="KW-0472">Membrane</keyword>
<evidence type="ECO:0000256" key="2">
    <source>
        <dbReference type="ARBA" id="ARBA00004496"/>
    </source>
</evidence>
<keyword evidence="5" id="KW-0963">Cytoplasm</keyword>
<protein>
    <recommendedName>
        <fullName evidence="17">Acyl-coenzyme A thioesterase THEM4</fullName>
        <ecNumber evidence="16">3.1.2.2</ecNumber>
    </recommendedName>
    <alternativeName>
        <fullName evidence="18">Thioesterase superfamily member 4</fullName>
    </alternativeName>
</protein>
<keyword evidence="6" id="KW-0053">Apoptosis</keyword>
<keyword evidence="9" id="KW-0809">Transit peptide</keyword>
<sequence>MTDTEDHIREFARVKPTLGSPEMGRFISALRRLQNITVSTDPDAVLWNDSAALLEDMCERLEAHKAPAGVAPAGRAANLPGNGHPLMPPWQVVTSGPDEVTMRGHFGRFHVGGNDAVHGGVIPLFYDWHFGMVVSAAGRPDSRTAYLHVDYRRVTPIEVPLEARAWIDSVEGRKLFVRAAMTDADGNVLSEANGLMIKLLAHQP</sequence>
<comment type="catalytic activity">
    <reaction evidence="22">
        <text>dodecanoyl-CoA + H2O = dodecanoate + CoA + H(+)</text>
        <dbReference type="Rhea" id="RHEA:30135"/>
        <dbReference type="ChEBI" id="CHEBI:15377"/>
        <dbReference type="ChEBI" id="CHEBI:15378"/>
        <dbReference type="ChEBI" id="CHEBI:18262"/>
        <dbReference type="ChEBI" id="CHEBI:57287"/>
        <dbReference type="ChEBI" id="CHEBI:57375"/>
    </reaction>
    <physiologicalReaction direction="left-to-right" evidence="22">
        <dbReference type="Rhea" id="RHEA:30136"/>
    </physiologicalReaction>
</comment>
<dbReference type="GO" id="GO:0006631">
    <property type="term" value="P:fatty acid metabolic process"/>
    <property type="evidence" value="ECO:0007669"/>
    <property type="project" value="UniProtKB-KW"/>
</dbReference>
<evidence type="ECO:0000256" key="13">
    <source>
        <dbReference type="ARBA" id="ARBA00035852"/>
    </source>
</evidence>
<keyword evidence="4" id="KW-1003">Cell membrane</keyword>
<dbReference type="GO" id="GO:0016787">
    <property type="term" value="F:hydrolase activity"/>
    <property type="evidence" value="ECO:0007669"/>
    <property type="project" value="UniProtKB-KW"/>
</dbReference>
<comment type="subcellular location">
    <subcellularLocation>
        <location evidence="3">Cell projection</location>
        <location evidence="3">Ruffle membrane</location>
    </subcellularLocation>
    <subcellularLocation>
        <location evidence="2">Cytoplasm</location>
    </subcellularLocation>
    <subcellularLocation>
        <location evidence="1">Membrane</location>
        <topology evidence="1">Peripheral membrane protein</topology>
    </subcellularLocation>
</comment>
<feature type="domain" description="Thioesterase" evidence="24">
    <location>
        <begin position="116"/>
        <end position="188"/>
    </location>
</feature>
<evidence type="ECO:0000259" key="24">
    <source>
        <dbReference type="Pfam" id="PF03061"/>
    </source>
</evidence>
<dbReference type="PANTHER" id="PTHR12418">
    <property type="entry name" value="ACYL-COENZYME A THIOESTERASE THEM4"/>
    <property type="match status" value="1"/>
</dbReference>
<keyword evidence="7" id="KW-0378">Hydrolase</keyword>
<name>A0A101A3C0_9MYCO</name>
<organism evidence="25 26">
    <name type="scientific">Mycobacterium lehmannii</name>
    <dbReference type="NCBI Taxonomy" id="2048550"/>
    <lineage>
        <taxon>Bacteria</taxon>
        <taxon>Bacillati</taxon>
        <taxon>Actinomycetota</taxon>
        <taxon>Actinomycetes</taxon>
        <taxon>Mycobacteriales</taxon>
        <taxon>Mycobacteriaceae</taxon>
        <taxon>Mycobacterium</taxon>
    </lineage>
</organism>
<dbReference type="Gene3D" id="3.10.129.10">
    <property type="entry name" value="Hotdog Thioesterase"/>
    <property type="match status" value="1"/>
</dbReference>
<evidence type="ECO:0000256" key="7">
    <source>
        <dbReference type="ARBA" id="ARBA00022801"/>
    </source>
</evidence>
<dbReference type="Proteomes" id="UP000053707">
    <property type="component" value="Unassembled WGS sequence"/>
</dbReference>
<evidence type="ECO:0000256" key="16">
    <source>
        <dbReference type="ARBA" id="ARBA00038848"/>
    </source>
</evidence>
<gene>
    <name evidence="25" type="ORF">AU192_19585</name>
</gene>
<dbReference type="EC" id="3.1.2.2" evidence="16"/>
<dbReference type="GO" id="GO:0016020">
    <property type="term" value="C:membrane"/>
    <property type="evidence" value="ECO:0007669"/>
    <property type="project" value="UniProtKB-SubCell"/>
</dbReference>
<comment type="catalytic activity">
    <reaction evidence="13">
        <text>(5Z,8Z,11Z,14Z)-eicosatetraenoyl-CoA + H2O = (5Z,8Z,11Z,14Z)-eicosatetraenoate + CoA + H(+)</text>
        <dbReference type="Rhea" id="RHEA:40151"/>
        <dbReference type="ChEBI" id="CHEBI:15377"/>
        <dbReference type="ChEBI" id="CHEBI:15378"/>
        <dbReference type="ChEBI" id="CHEBI:32395"/>
        <dbReference type="ChEBI" id="CHEBI:57287"/>
        <dbReference type="ChEBI" id="CHEBI:57368"/>
    </reaction>
    <physiologicalReaction direction="left-to-right" evidence="13">
        <dbReference type="Rhea" id="RHEA:40152"/>
    </physiologicalReaction>
</comment>
<keyword evidence="8" id="KW-0276">Fatty acid metabolism</keyword>
<evidence type="ECO:0000256" key="21">
    <source>
        <dbReference type="ARBA" id="ARBA00047969"/>
    </source>
</evidence>
<evidence type="ECO:0000256" key="23">
    <source>
        <dbReference type="ARBA" id="ARBA00048180"/>
    </source>
</evidence>
<evidence type="ECO:0000256" key="10">
    <source>
        <dbReference type="ARBA" id="ARBA00023098"/>
    </source>
</evidence>
<dbReference type="AlphaFoldDB" id="A0A101A3C0"/>
<reference evidence="25 26" key="1">
    <citation type="submission" date="2016-01" db="EMBL/GenBank/DDBJ databases">
        <authorList>
            <consortium name="TB Trials Study Group"/>
            <person name="Sutton G."/>
            <person name="Brinkac L."/>
            <person name="Sanka R."/>
            <person name="Adams M."/>
            <person name="Lau E.L."/>
            <person name="Macaden R."/>
            <person name="Grewal H.M.S."/>
        </authorList>
    </citation>
    <scope>NUCLEOTIDE SEQUENCE [LARGE SCALE GENOMIC DNA]</scope>
    <source>
        <strain evidence="25 26">IS-1744</strain>
    </source>
</reference>
<dbReference type="EMBL" id="LQIR01000034">
    <property type="protein sequence ID" value="KUI12281.1"/>
    <property type="molecule type" value="Genomic_DNA"/>
</dbReference>
<evidence type="ECO:0000256" key="3">
    <source>
        <dbReference type="ARBA" id="ARBA00004632"/>
    </source>
</evidence>
<evidence type="ECO:0000256" key="14">
    <source>
        <dbReference type="ARBA" id="ARBA00037002"/>
    </source>
</evidence>
<dbReference type="GO" id="GO:0005737">
    <property type="term" value="C:cytoplasm"/>
    <property type="evidence" value="ECO:0007669"/>
    <property type="project" value="UniProtKB-SubCell"/>
</dbReference>
<dbReference type="Pfam" id="PF03061">
    <property type="entry name" value="4HBT"/>
    <property type="match status" value="1"/>
</dbReference>
<proteinExistence type="inferred from homology"/>
<comment type="catalytic activity">
    <reaction evidence="19">
        <text>octanoyl-CoA + H2O = octanoate + CoA + H(+)</text>
        <dbReference type="Rhea" id="RHEA:30143"/>
        <dbReference type="ChEBI" id="CHEBI:15377"/>
        <dbReference type="ChEBI" id="CHEBI:15378"/>
        <dbReference type="ChEBI" id="CHEBI:25646"/>
        <dbReference type="ChEBI" id="CHEBI:57287"/>
        <dbReference type="ChEBI" id="CHEBI:57386"/>
    </reaction>
    <physiologicalReaction direction="left-to-right" evidence="19">
        <dbReference type="Rhea" id="RHEA:30144"/>
    </physiologicalReaction>
</comment>
<comment type="catalytic activity">
    <reaction evidence="21">
        <text>decanoyl-CoA + H2O = decanoate + CoA + H(+)</text>
        <dbReference type="Rhea" id="RHEA:40059"/>
        <dbReference type="ChEBI" id="CHEBI:15377"/>
        <dbReference type="ChEBI" id="CHEBI:15378"/>
        <dbReference type="ChEBI" id="CHEBI:27689"/>
        <dbReference type="ChEBI" id="CHEBI:57287"/>
        <dbReference type="ChEBI" id="CHEBI:61430"/>
    </reaction>
    <physiologicalReaction direction="left-to-right" evidence="21">
        <dbReference type="Rhea" id="RHEA:40060"/>
    </physiologicalReaction>
</comment>
<evidence type="ECO:0000313" key="25">
    <source>
        <dbReference type="EMBL" id="KUI12281.1"/>
    </source>
</evidence>
<evidence type="ECO:0000256" key="4">
    <source>
        <dbReference type="ARBA" id="ARBA00022475"/>
    </source>
</evidence>
<keyword evidence="12" id="KW-0966">Cell projection</keyword>
<evidence type="ECO:0000256" key="6">
    <source>
        <dbReference type="ARBA" id="ARBA00022703"/>
    </source>
</evidence>
<dbReference type="SUPFAM" id="SSF54637">
    <property type="entry name" value="Thioesterase/thiol ester dehydrase-isomerase"/>
    <property type="match status" value="1"/>
</dbReference>
<dbReference type="CDD" id="cd03443">
    <property type="entry name" value="PaaI_thioesterase"/>
    <property type="match status" value="1"/>
</dbReference>
<dbReference type="RefSeq" id="WP_064398347.1">
    <property type="nucleotide sequence ID" value="NZ_LQIR01000034.1"/>
</dbReference>
<evidence type="ECO:0000256" key="15">
    <source>
        <dbReference type="ARBA" id="ARBA00038456"/>
    </source>
</evidence>
<accession>A0A101A3C0</accession>
<evidence type="ECO:0000256" key="9">
    <source>
        <dbReference type="ARBA" id="ARBA00022946"/>
    </source>
</evidence>
<evidence type="ECO:0000256" key="18">
    <source>
        <dbReference type="ARBA" id="ARBA00043210"/>
    </source>
</evidence>
<dbReference type="PANTHER" id="PTHR12418:SF19">
    <property type="entry name" value="ACYL-COENZYME A THIOESTERASE THEM4"/>
    <property type="match status" value="1"/>
</dbReference>
<evidence type="ECO:0000256" key="17">
    <source>
        <dbReference type="ARBA" id="ARBA00040123"/>
    </source>
</evidence>
<comment type="similarity">
    <text evidence="15">Belongs to the THEM4/THEM5 thioesterase family.</text>
</comment>
<evidence type="ECO:0000256" key="11">
    <source>
        <dbReference type="ARBA" id="ARBA00023136"/>
    </source>
</evidence>
<evidence type="ECO:0000256" key="20">
    <source>
        <dbReference type="ARBA" id="ARBA00047734"/>
    </source>
</evidence>
<evidence type="ECO:0000256" key="12">
    <source>
        <dbReference type="ARBA" id="ARBA00023273"/>
    </source>
</evidence>
<dbReference type="InterPro" id="IPR006683">
    <property type="entry name" value="Thioestr_dom"/>
</dbReference>
<comment type="catalytic activity">
    <reaction evidence="23">
        <text>tetradecanoyl-CoA + H2O = tetradecanoate + CoA + H(+)</text>
        <dbReference type="Rhea" id="RHEA:40119"/>
        <dbReference type="ChEBI" id="CHEBI:15377"/>
        <dbReference type="ChEBI" id="CHEBI:15378"/>
        <dbReference type="ChEBI" id="CHEBI:30807"/>
        <dbReference type="ChEBI" id="CHEBI:57287"/>
        <dbReference type="ChEBI" id="CHEBI:57385"/>
    </reaction>
    <physiologicalReaction direction="left-to-right" evidence="23">
        <dbReference type="Rhea" id="RHEA:40120"/>
    </physiologicalReaction>
</comment>
<keyword evidence="26" id="KW-1185">Reference proteome</keyword>
<keyword evidence="10" id="KW-0443">Lipid metabolism</keyword>
<evidence type="ECO:0000256" key="5">
    <source>
        <dbReference type="ARBA" id="ARBA00022490"/>
    </source>
</evidence>
<evidence type="ECO:0000256" key="1">
    <source>
        <dbReference type="ARBA" id="ARBA00004170"/>
    </source>
</evidence>
<evidence type="ECO:0000256" key="8">
    <source>
        <dbReference type="ARBA" id="ARBA00022832"/>
    </source>
</evidence>
<comment type="caution">
    <text evidence="25">The sequence shown here is derived from an EMBL/GenBank/DDBJ whole genome shotgun (WGS) entry which is preliminary data.</text>
</comment>
<evidence type="ECO:0000256" key="22">
    <source>
        <dbReference type="ARBA" id="ARBA00048074"/>
    </source>
</evidence>
<evidence type="ECO:0000313" key="26">
    <source>
        <dbReference type="Proteomes" id="UP000053707"/>
    </source>
</evidence>
<dbReference type="InterPro" id="IPR052365">
    <property type="entry name" value="THEM4/THEM5_acyl-CoA_thioest"/>
</dbReference>